<reference evidence="10 11" key="1">
    <citation type="submission" date="2018-10" db="EMBL/GenBank/DDBJ databases">
        <authorList>
            <person name="Ekblom R."/>
            <person name="Jareborg N."/>
        </authorList>
    </citation>
    <scope>NUCLEOTIDE SEQUENCE [LARGE SCALE GENOMIC DNA]</scope>
    <source>
        <tissue evidence="10">Muscle</tissue>
    </source>
</reference>
<dbReference type="GO" id="GO:0004984">
    <property type="term" value="F:olfactory receptor activity"/>
    <property type="evidence" value="ECO:0007669"/>
    <property type="project" value="InterPro"/>
</dbReference>
<evidence type="ECO:0000256" key="3">
    <source>
        <dbReference type="ARBA" id="ARBA00022606"/>
    </source>
</evidence>
<evidence type="ECO:0000256" key="6">
    <source>
        <dbReference type="ARBA" id="ARBA00023136"/>
    </source>
</evidence>
<keyword evidence="7" id="KW-0807">Transducer</keyword>
<feature type="domain" description="G-protein coupled receptors family 1 profile" evidence="9">
    <location>
        <begin position="3"/>
        <end position="210"/>
    </location>
</feature>
<comment type="subcellular location">
    <subcellularLocation>
        <location evidence="1">Cell membrane</location>
        <topology evidence="1">Multi-pass membrane protein</topology>
    </subcellularLocation>
</comment>
<evidence type="ECO:0000256" key="5">
    <source>
        <dbReference type="ARBA" id="ARBA00022989"/>
    </source>
</evidence>
<name>A0A9X9LSK3_GULGU</name>
<dbReference type="GO" id="GO:0005886">
    <property type="term" value="C:plasma membrane"/>
    <property type="evidence" value="ECO:0007669"/>
    <property type="project" value="UniProtKB-SubCell"/>
</dbReference>
<evidence type="ECO:0000256" key="8">
    <source>
        <dbReference type="SAM" id="Phobius"/>
    </source>
</evidence>
<evidence type="ECO:0000256" key="7">
    <source>
        <dbReference type="ARBA" id="ARBA00023224"/>
    </source>
</evidence>
<dbReference type="PRINTS" id="PR00245">
    <property type="entry name" value="OLFACTORYR"/>
</dbReference>
<dbReference type="EMBL" id="CYRY02014859">
    <property type="protein sequence ID" value="VCW84671.1"/>
    <property type="molecule type" value="Genomic_DNA"/>
</dbReference>
<keyword evidence="5 8" id="KW-1133">Transmembrane helix</keyword>
<organism evidence="10 11">
    <name type="scientific">Gulo gulo</name>
    <name type="common">Wolverine</name>
    <name type="synonym">Gluton</name>
    <dbReference type="NCBI Taxonomy" id="48420"/>
    <lineage>
        <taxon>Eukaryota</taxon>
        <taxon>Metazoa</taxon>
        <taxon>Chordata</taxon>
        <taxon>Craniata</taxon>
        <taxon>Vertebrata</taxon>
        <taxon>Euteleostomi</taxon>
        <taxon>Mammalia</taxon>
        <taxon>Eutheria</taxon>
        <taxon>Laurasiatheria</taxon>
        <taxon>Carnivora</taxon>
        <taxon>Caniformia</taxon>
        <taxon>Musteloidea</taxon>
        <taxon>Mustelidae</taxon>
        <taxon>Guloninae</taxon>
        <taxon>Gulo</taxon>
    </lineage>
</organism>
<evidence type="ECO:0000256" key="2">
    <source>
        <dbReference type="ARBA" id="ARBA00022475"/>
    </source>
</evidence>
<feature type="transmembrane region" description="Helical" evidence="8">
    <location>
        <begin position="52"/>
        <end position="81"/>
    </location>
</feature>
<dbReference type="InterPro" id="IPR017452">
    <property type="entry name" value="GPCR_Rhodpsn_7TM"/>
</dbReference>
<dbReference type="Gene3D" id="1.20.1070.10">
    <property type="entry name" value="Rhodopsin 7-helix transmembrane proteins"/>
    <property type="match status" value="1"/>
</dbReference>
<keyword evidence="4 8" id="KW-0812">Transmembrane</keyword>
<accession>A0A9X9LSK3</accession>
<dbReference type="PANTHER" id="PTHR26453">
    <property type="entry name" value="OLFACTORY RECEPTOR"/>
    <property type="match status" value="1"/>
</dbReference>
<dbReference type="InterPro" id="IPR000725">
    <property type="entry name" value="Olfact_rcpt"/>
</dbReference>
<proteinExistence type="predicted"/>
<dbReference type="PROSITE" id="PS50262">
    <property type="entry name" value="G_PROTEIN_RECEP_F1_2"/>
    <property type="match status" value="1"/>
</dbReference>
<feature type="transmembrane region" description="Helical" evidence="8">
    <location>
        <begin position="160"/>
        <end position="186"/>
    </location>
</feature>
<dbReference type="Pfam" id="PF13853">
    <property type="entry name" value="7tm_4"/>
    <property type="match status" value="1"/>
</dbReference>
<comment type="caution">
    <text evidence="10">The sequence shown here is derived from an EMBL/GenBank/DDBJ whole genome shotgun (WGS) entry which is preliminary data.</text>
</comment>
<feature type="transmembrane region" description="Helical" evidence="8">
    <location>
        <begin position="101"/>
        <end position="123"/>
    </location>
</feature>
<evidence type="ECO:0000313" key="11">
    <source>
        <dbReference type="Proteomes" id="UP000269945"/>
    </source>
</evidence>
<evidence type="ECO:0000259" key="9">
    <source>
        <dbReference type="PROSITE" id="PS50262"/>
    </source>
</evidence>
<dbReference type="GO" id="GO:0007186">
    <property type="term" value="P:G protein-coupled receptor signaling pathway"/>
    <property type="evidence" value="ECO:0007669"/>
    <property type="project" value="InterPro"/>
</dbReference>
<evidence type="ECO:0000256" key="1">
    <source>
        <dbReference type="ARBA" id="ARBA00004651"/>
    </source>
</evidence>
<feature type="transmembrane region" description="Helical" evidence="8">
    <location>
        <begin position="18"/>
        <end position="37"/>
    </location>
</feature>
<dbReference type="AlphaFoldDB" id="A0A9X9LSK3"/>
<keyword evidence="2" id="KW-1003">Cell membrane</keyword>
<keyword evidence="11" id="KW-1185">Reference proteome</keyword>
<dbReference type="Proteomes" id="UP000269945">
    <property type="component" value="Unassembled WGS sequence"/>
</dbReference>
<keyword evidence="3" id="KW-0716">Sensory transduction</keyword>
<dbReference type="SUPFAM" id="SSF81321">
    <property type="entry name" value="Family A G protein-coupled receptor-like"/>
    <property type="match status" value="1"/>
</dbReference>
<gene>
    <name evidence="10" type="ORF">BN2614_LOCUS1</name>
</gene>
<protein>
    <recommendedName>
        <fullName evidence="9">G-protein coupled receptors family 1 profile domain-containing protein</fullName>
    </recommendedName>
</protein>
<keyword evidence="6 8" id="KW-0472">Membrane</keyword>
<evidence type="ECO:0000313" key="10">
    <source>
        <dbReference type="EMBL" id="VCW84671.1"/>
    </source>
</evidence>
<sequence>MFGNSFIVVVRWDSQLHILMYFFLSNLSFLGICYSTSWEPYVLAQCFRDFPIIFYTGCYAQMTTSLFPGMTECLFLAVMVYNRFVAISNPLHYTTIMNNQVCIQLALGTGASAFLVAVLPVIARPDCYCGQNTINYFTCEIQALLKLFCSDTPVSRSLGLAVSIFTLSLPFTFVLISYFHTVVIMLRIHSVQARLSFLHLWTPANCGHHI</sequence>
<evidence type="ECO:0000256" key="4">
    <source>
        <dbReference type="ARBA" id="ARBA00022692"/>
    </source>
</evidence>